<protein>
    <submittedName>
        <fullName evidence="1">Uncharacterized protein</fullName>
    </submittedName>
</protein>
<accession>A0A1Y1M1Z1</accession>
<reference evidence="1" key="1">
    <citation type="journal article" date="2016" name="Sci. Rep.">
        <title>Molecular characterization of firefly nuptial gifts: a multi-omics approach sheds light on postcopulatory sexual selection.</title>
        <authorList>
            <person name="Al-Wathiqui N."/>
            <person name="Fallon T.R."/>
            <person name="South A."/>
            <person name="Weng J.K."/>
            <person name="Lewis S.M."/>
        </authorList>
    </citation>
    <scope>NUCLEOTIDE SEQUENCE</scope>
</reference>
<proteinExistence type="predicted"/>
<sequence>MMSRYRIYAMVLNARLERKMEEEKKLEETQMGCRKWRGTIDFMYYTKWWKRNWKKRAERLAFFMVLSTALDRVEREKVMENVGGWENRQTFKEQEGRVIVEES</sequence>
<name>A0A1Y1M1Z1_PHOPY</name>
<organism evidence="1">
    <name type="scientific">Photinus pyralis</name>
    <name type="common">Common eastern firefly</name>
    <name type="synonym">Lampyris pyralis</name>
    <dbReference type="NCBI Taxonomy" id="7054"/>
    <lineage>
        <taxon>Eukaryota</taxon>
        <taxon>Metazoa</taxon>
        <taxon>Ecdysozoa</taxon>
        <taxon>Arthropoda</taxon>
        <taxon>Hexapoda</taxon>
        <taxon>Insecta</taxon>
        <taxon>Pterygota</taxon>
        <taxon>Neoptera</taxon>
        <taxon>Endopterygota</taxon>
        <taxon>Coleoptera</taxon>
        <taxon>Polyphaga</taxon>
        <taxon>Elateriformia</taxon>
        <taxon>Elateroidea</taxon>
        <taxon>Lampyridae</taxon>
        <taxon>Lampyrinae</taxon>
        <taxon>Photinus</taxon>
    </lineage>
</organism>
<evidence type="ECO:0000313" key="1">
    <source>
        <dbReference type="EMBL" id="JAV79461.1"/>
    </source>
</evidence>
<dbReference type="AlphaFoldDB" id="A0A1Y1M1Z1"/>
<dbReference type="EMBL" id="GEZM01042938">
    <property type="protein sequence ID" value="JAV79462.1"/>
    <property type="molecule type" value="Transcribed_RNA"/>
</dbReference>
<dbReference type="EMBL" id="GEZM01042939">
    <property type="protein sequence ID" value="JAV79461.1"/>
    <property type="molecule type" value="Transcribed_RNA"/>
</dbReference>